<feature type="transmembrane region" description="Helical" evidence="8">
    <location>
        <begin position="233"/>
        <end position="254"/>
    </location>
</feature>
<evidence type="ECO:0000256" key="3">
    <source>
        <dbReference type="ARBA" id="ARBA00022801"/>
    </source>
</evidence>
<comment type="similarity">
    <text evidence="7">Belongs to the type 2 lipid phosphate phosphatase family.</text>
</comment>
<evidence type="ECO:0000256" key="4">
    <source>
        <dbReference type="ARBA" id="ARBA00022824"/>
    </source>
</evidence>
<dbReference type="eggNOG" id="ENOG502R12N">
    <property type="taxonomic scope" value="Eukaryota"/>
</dbReference>
<feature type="transmembrane region" description="Helical" evidence="8">
    <location>
        <begin position="7"/>
        <end position="27"/>
    </location>
</feature>
<dbReference type="EMBL" id="GL983843">
    <property type="protein sequence ID" value="EGR31593.1"/>
    <property type="molecule type" value="Genomic_DNA"/>
</dbReference>
<feature type="transmembrane region" description="Helical" evidence="8">
    <location>
        <begin position="279"/>
        <end position="303"/>
    </location>
</feature>
<dbReference type="GO" id="GO:0004346">
    <property type="term" value="F:glucose-6-phosphatase activity"/>
    <property type="evidence" value="ECO:0007669"/>
    <property type="project" value="UniProtKB-EC"/>
</dbReference>
<evidence type="ECO:0000256" key="8">
    <source>
        <dbReference type="SAM" id="Phobius"/>
    </source>
</evidence>
<sequence>MEVFKTFIIYLIHLLFISYVLFDYFYLREKLFPITLPVIKYIQQNFSTYYFIKFNQFIALLIKPDFCALFSVFYISITSNKYKAVKTLLFQIFGLYMLLFFKILMNDPRPYFVDNEIKCYECYADFGNPSGHATCVWMFYGILLTDIYNDVKFSKNKSLVNICKYLFLGIFLFLQVSIVFCRIFLGVHSFNQVLLGTVFGIYIYLIYLLQCNDLVEHVFNFLRNTKISKVKKFIRLFFGFVLAIQVPVFIYQYLEKDVPELWVQNVLTQCPNMKEYNKFYKACFRGCAAISFGFGCLYGLILLDKTRKLILEDYRIQEENKKTHNNILNLSNLLKAFLVMFIFIFIFLIFTHVYNIGRFVDMPVIYDKYYSMVIGGFISILIIIFIFPLIYQADQGKKIKKE</sequence>
<feature type="domain" description="Phosphatidic acid phosphatase type 2/haloperoxidase" evidence="9">
    <location>
        <begin position="84"/>
        <end position="208"/>
    </location>
</feature>
<evidence type="ECO:0000256" key="5">
    <source>
        <dbReference type="ARBA" id="ARBA00022989"/>
    </source>
</evidence>
<dbReference type="PANTHER" id="PTHR14969">
    <property type="entry name" value="SPHINGOSINE-1-PHOSPHATE PHOSPHOHYDROLASE"/>
    <property type="match status" value="1"/>
</dbReference>
<dbReference type="EC" id="1.6.5.3" evidence="10"/>
<dbReference type="InterPro" id="IPR000326">
    <property type="entry name" value="PAP2/HPO"/>
</dbReference>
<feature type="transmembrane region" description="Helical" evidence="8">
    <location>
        <begin position="126"/>
        <end position="144"/>
    </location>
</feature>
<keyword evidence="10" id="KW-0560">Oxidoreductase</keyword>
<evidence type="ECO:0000313" key="10">
    <source>
        <dbReference type="EMBL" id="EGR31593.1"/>
    </source>
</evidence>
<dbReference type="EC" id="3.1.3.9" evidence="10"/>
<evidence type="ECO:0000256" key="7">
    <source>
        <dbReference type="ARBA" id="ARBA00038324"/>
    </source>
</evidence>
<dbReference type="GO" id="GO:0005789">
    <property type="term" value="C:endoplasmic reticulum membrane"/>
    <property type="evidence" value="ECO:0007669"/>
    <property type="project" value="UniProtKB-SubCell"/>
</dbReference>
<evidence type="ECO:0000256" key="2">
    <source>
        <dbReference type="ARBA" id="ARBA00022692"/>
    </source>
</evidence>
<organism evidence="10 11">
    <name type="scientific">Ichthyophthirius multifiliis</name>
    <name type="common">White spot disease agent</name>
    <name type="synonym">Ich</name>
    <dbReference type="NCBI Taxonomy" id="5932"/>
    <lineage>
        <taxon>Eukaryota</taxon>
        <taxon>Sar</taxon>
        <taxon>Alveolata</taxon>
        <taxon>Ciliophora</taxon>
        <taxon>Intramacronucleata</taxon>
        <taxon>Oligohymenophorea</taxon>
        <taxon>Hymenostomatida</taxon>
        <taxon>Ophryoglenina</taxon>
        <taxon>Ichthyophthirius</taxon>
    </lineage>
</organism>
<dbReference type="RefSeq" id="XP_004035079.1">
    <property type="nucleotide sequence ID" value="XM_004035031.1"/>
</dbReference>
<dbReference type="SMART" id="SM00014">
    <property type="entry name" value="acidPPc"/>
    <property type="match status" value="1"/>
</dbReference>
<evidence type="ECO:0000259" key="9">
    <source>
        <dbReference type="SMART" id="SM00014"/>
    </source>
</evidence>
<dbReference type="InterPro" id="IPR036938">
    <property type="entry name" value="PAP2/HPO_sf"/>
</dbReference>
<keyword evidence="4" id="KW-0256">Endoplasmic reticulum</keyword>
<feature type="transmembrane region" description="Helical" evidence="8">
    <location>
        <begin position="336"/>
        <end position="357"/>
    </location>
</feature>
<proteinExistence type="inferred from homology"/>
<dbReference type="GeneID" id="14907736"/>
<evidence type="ECO:0000256" key="6">
    <source>
        <dbReference type="ARBA" id="ARBA00023136"/>
    </source>
</evidence>
<evidence type="ECO:0000313" key="11">
    <source>
        <dbReference type="Proteomes" id="UP000008983"/>
    </source>
</evidence>
<accession>G0QT68</accession>
<evidence type="ECO:0000256" key="1">
    <source>
        <dbReference type="ARBA" id="ARBA00004477"/>
    </source>
</evidence>
<dbReference type="SUPFAM" id="SSF48317">
    <property type="entry name" value="Acid phosphatase/Vanadium-dependent haloperoxidase"/>
    <property type="match status" value="1"/>
</dbReference>
<keyword evidence="6 8" id="KW-0472">Membrane</keyword>
<feature type="transmembrane region" description="Helical" evidence="8">
    <location>
        <begin position="369"/>
        <end position="391"/>
    </location>
</feature>
<name>G0QT68_ICHMU</name>
<dbReference type="CDD" id="cd01610">
    <property type="entry name" value="PAP2_like"/>
    <property type="match status" value="1"/>
</dbReference>
<dbReference type="Proteomes" id="UP000008983">
    <property type="component" value="Unassembled WGS sequence"/>
</dbReference>
<dbReference type="PANTHER" id="PTHR14969:SF28">
    <property type="entry name" value="DIHYDROSPHINGOSINE 1-PHOSPHATE PHOSPHATASE LCB3-RELATED"/>
    <property type="match status" value="1"/>
</dbReference>
<keyword evidence="11" id="KW-1185">Reference proteome</keyword>
<feature type="transmembrane region" description="Helical" evidence="8">
    <location>
        <begin position="193"/>
        <end position="212"/>
    </location>
</feature>
<feature type="transmembrane region" description="Helical" evidence="8">
    <location>
        <begin position="57"/>
        <end position="76"/>
    </location>
</feature>
<reference evidence="10 11" key="1">
    <citation type="submission" date="2011-07" db="EMBL/GenBank/DDBJ databases">
        <authorList>
            <person name="Coyne R."/>
            <person name="Brami D."/>
            <person name="Johnson J."/>
            <person name="Hostetler J."/>
            <person name="Hannick L."/>
            <person name="Clark T."/>
            <person name="Cassidy-Hanley D."/>
            <person name="Inman J."/>
        </authorList>
    </citation>
    <scope>NUCLEOTIDE SEQUENCE [LARGE SCALE GENOMIC DNA]</scope>
    <source>
        <strain evidence="10 11">G5</strain>
    </source>
</reference>
<dbReference type="OMA" id="WLLKITQ"/>
<dbReference type="AlphaFoldDB" id="G0QT68"/>
<keyword evidence="3 10" id="KW-0378">Hydrolase</keyword>
<keyword evidence="2 8" id="KW-0812">Transmembrane</keyword>
<dbReference type="GO" id="GO:0042392">
    <property type="term" value="F:sphingosine-1-phosphate phosphatase activity"/>
    <property type="evidence" value="ECO:0007669"/>
    <property type="project" value="TreeGrafter"/>
</dbReference>
<dbReference type="InParanoid" id="G0QT68"/>
<feature type="transmembrane region" description="Helical" evidence="8">
    <location>
        <begin position="165"/>
        <end position="187"/>
    </location>
</feature>
<dbReference type="OrthoDB" id="296323at2759"/>
<feature type="transmembrane region" description="Helical" evidence="8">
    <location>
        <begin position="88"/>
        <end position="106"/>
    </location>
</feature>
<dbReference type="Pfam" id="PF01569">
    <property type="entry name" value="PAP2"/>
    <property type="match status" value="1"/>
</dbReference>
<dbReference type="Gene3D" id="1.20.144.10">
    <property type="entry name" value="Phosphatidic acid phosphatase type 2/haloperoxidase"/>
    <property type="match status" value="1"/>
</dbReference>
<dbReference type="GO" id="GO:0016491">
    <property type="term" value="F:oxidoreductase activity"/>
    <property type="evidence" value="ECO:0007669"/>
    <property type="project" value="UniProtKB-KW"/>
</dbReference>
<keyword evidence="5 8" id="KW-1133">Transmembrane helix</keyword>
<gene>
    <name evidence="10" type="ORF">IMG5_106450</name>
</gene>
<comment type="subcellular location">
    <subcellularLocation>
        <location evidence="1">Endoplasmic reticulum membrane</location>
        <topology evidence="1">Multi-pass membrane protein</topology>
    </subcellularLocation>
</comment>
<protein>
    <submittedName>
        <fullName evidence="10">Pap2 superfamily protein, putative</fullName>
        <ecNumber evidence="10">1.6.5.3</ecNumber>
        <ecNumber evidence="10">3.1.3.9</ecNumber>
    </submittedName>
</protein>